<feature type="domain" description="Response regulatory" evidence="3">
    <location>
        <begin position="5"/>
        <end position="130"/>
    </location>
</feature>
<dbReference type="STRING" id="1802583.A2311_04840"/>
<dbReference type="Pfam" id="PF00072">
    <property type="entry name" value="Response_reg"/>
    <property type="match status" value="1"/>
</dbReference>
<dbReference type="PANTHER" id="PTHR44591">
    <property type="entry name" value="STRESS RESPONSE REGULATOR PROTEIN 1"/>
    <property type="match status" value="1"/>
</dbReference>
<dbReference type="InterPro" id="IPR011006">
    <property type="entry name" value="CheY-like_superfamily"/>
</dbReference>
<evidence type="ECO:0000313" key="5">
    <source>
        <dbReference type="Proteomes" id="UP000178951"/>
    </source>
</evidence>
<dbReference type="Proteomes" id="UP000178951">
    <property type="component" value="Unassembled WGS sequence"/>
</dbReference>
<organism evidence="4 5">
    <name type="scientific">candidate division WOR-1 bacterium RIFOXYB2_FULL_48_7</name>
    <dbReference type="NCBI Taxonomy" id="1802583"/>
    <lineage>
        <taxon>Bacteria</taxon>
        <taxon>Bacillati</taxon>
        <taxon>Saganbacteria</taxon>
    </lineage>
</organism>
<sequence length="161" mass="18668">MDKPLVMVVDDEKEVANVIAQTISETGRYDVVTVYSAKDALQALAKHKRLLGLAGNSIRLIFLDIKMPEMDGLQFLERVRKDYGEDIGICMLTAWEDEEKWDRATSGFVVNYLKKPFKKEELIRTLDRFFEGREGELVLDTFEKHIQKREEFKKQPPATQL</sequence>
<evidence type="ECO:0000256" key="1">
    <source>
        <dbReference type="ARBA" id="ARBA00022553"/>
    </source>
</evidence>
<comment type="caution">
    <text evidence="4">The sequence shown here is derived from an EMBL/GenBank/DDBJ whole genome shotgun (WGS) entry which is preliminary data.</text>
</comment>
<dbReference type="AlphaFoldDB" id="A0A1F4TWL1"/>
<dbReference type="GO" id="GO:0000160">
    <property type="term" value="P:phosphorelay signal transduction system"/>
    <property type="evidence" value="ECO:0007669"/>
    <property type="project" value="InterPro"/>
</dbReference>
<protein>
    <recommendedName>
        <fullName evidence="3">Response regulatory domain-containing protein</fullName>
    </recommendedName>
</protein>
<reference evidence="4 5" key="1">
    <citation type="journal article" date="2016" name="Nat. Commun.">
        <title>Thousands of microbial genomes shed light on interconnected biogeochemical processes in an aquifer system.</title>
        <authorList>
            <person name="Anantharaman K."/>
            <person name="Brown C.T."/>
            <person name="Hug L.A."/>
            <person name="Sharon I."/>
            <person name="Castelle C.J."/>
            <person name="Probst A.J."/>
            <person name="Thomas B.C."/>
            <person name="Singh A."/>
            <person name="Wilkins M.J."/>
            <person name="Karaoz U."/>
            <person name="Brodie E.L."/>
            <person name="Williams K.H."/>
            <person name="Hubbard S.S."/>
            <person name="Banfield J.F."/>
        </authorList>
    </citation>
    <scope>NUCLEOTIDE SEQUENCE [LARGE SCALE GENOMIC DNA]</scope>
</reference>
<dbReference type="Gene3D" id="3.40.50.2300">
    <property type="match status" value="1"/>
</dbReference>
<dbReference type="PROSITE" id="PS50110">
    <property type="entry name" value="RESPONSE_REGULATORY"/>
    <property type="match status" value="1"/>
</dbReference>
<evidence type="ECO:0000256" key="2">
    <source>
        <dbReference type="PROSITE-ProRule" id="PRU00169"/>
    </source>
</evidence>
<accession>A0A1F4TWL1</accession>
<evidence type="ECO:0000313" key="4">
    <source>
        <dbReference type="EMBL" id="OGC36960.1"/>
    </source>
</evidence>
<keyword evidence="1 2" id="KW-0597">Phosphoprotein</keyword>
<name>A0A1F4TWL1_UNCSA</name>
<dbReference type="SUPFAM" id="SSF52172">
    <property type="entry name" value="CheY-like"/>
    <property type="match status" value="1"/>
</dbReference>
<dbReference type="SMART" id="SM00448">
    <property type="entry name" value="REC"/>
    <property type="match status" value="1"/>
</dbReference>
<dbReference type="InterPro" id="IPR001789">
    <property type="entry name" value="Sig_transdc_resp-reg_receiver"/>
</dbReference>
<dbReference type="PANTHER" id="PTHR44591:SF3">
    <property type="entry name" value="RESPONSE REGULATORY DOMAIN-CONTAINING PROTEIN"/>
    <property type="match status" value="1"/>
</dbReference>
<dbReference type="InterPro" id="IPR050595">
    <property type="entry name" value="Bact_response_regulator"/>
</dbReference>
<evidence type="ECO:0000259" key="3">
    <source>
        <dbReference type="PROSITE" id="PS50110"/>
    </source>
</evidence>
<gene>
    <name evidence="4" type="ORF">A2311_04840</name>
</gene>
<feature type="modified residue" description="4-aspartylphosphate" evidence="2">
    <location>
        <position position="64"/>
    </location>
</feature>
<dbReference type="EMBL" id="MEUF01000002">
    <property type="protein sequence ID" value="OGC36960.1"/>
    <property type="molecule type" value="Genomic_DNA"/>
</dbReference>
<proteinExistence type="predicted"/>